<dbReference type="GO" id="GO:0051539">
    <property type="term" value="F:4 iron, 4 sulfur cluster binding"/>
    <property type="evidence" value="ECO:0007669"/>
    <property type="project" value="UniProtKB-KW"/>
</dbReference>
<keyword evidence="3" id="KW-0677">Repeat</keyword>
<dbReference type="NCBIfam" id="TIGR00402">
    <property type="entry name" value="napF"/>
    <property type="match status" value="1"/>
</dbReference>
<accession>A0A2M8RU94</accession>
<evidence type="ECO:0000313" key="8">
    <source>
        <dbReference type="Proteomes" id="UP000230282"/>
    </source>
</evidence>
<reference evidence="7 8" key="1">
    <citation type="submission" date="2017-11" db="EMBL/GenBank/DDBJ databases">
        <title>Reclassification of Bisgaard taxon 5 as Caviibacterium pharyngocola gen. nov., sp. nov.</title>
        <authorList>
            <person name="Christensen H."/>
        </authorList>
    </citation>
    <scope>NUCLEOTIDE SEQUENCE [LARGE SCALE GENOMIC DNA]</scope>
    <source>
        <strain evidence="7 8">7_3</strain>
    </source>
</reference>
<keyword evidence="4" id="KW-0408">Iron</keyword>
<gene>
    <name evidence="7" type="primary">napF</name>
    <name evidence="7" type="ORF">CVP04_08955</name>
</gene>
<dbReference type="RefSeq" id="WP_100297166.1">
    <property type="nucleotide sequence ID" value="NZ_PHGZ01000020.1"/>
</dbReference>
<keyword evidence="2" id="KW-0479">Metal-binding</keyword>
<dbReference type="Pfam" id="PF12838">
    <property type="entry name" value="Fer4_7"/>
    <property type="match status" value="1"/>
</dbReference>
<keyword evidence="1" id="KW-0004">4Fe-4S</keyword>
<keyword evidence="8" id="KW-1185">Reference proteome</keyword>
<dbReference type="Gene3D" id="3.30.70.20">
    <property type="match status" value="2"/>
</dbReference>
<evidence type="ECO:0000256" key="1">
    <source>
        <dbReference type="ARBA" id="ARBA00022485"/>
    </source>
</evidence>
<proteinExistence type="predicted"/>
<dbReference type="PANTHER" id="PTHR43122:SF1">
    <property type="entry name" value="IRON-SULFUR-BINDING PROTEIN"/>
    <property type="match status" value="1"/>
</dbReference>
<dbReference type="SUPFAM" id="SSF54862">
    <property type="entry name" value="4Fe-4S ferredoxins"/>
    <property type="match status" value="1"/>
</dbReference>
<sequence>MTAKDERYYQAYLSHHSVSRRGLFRGVFGAAHKTLNSDMPRTITRPPFACAEHLFSEVCNGCGECARACPYGLIDVHSGKAELTIDFAACDFCRRCAQSCATNALNVAFKADTTLRPSFSENCLQRQNQSCDVCQQACPQQAISAELEVDNEKCNGCGECKIRCFMSAVQLVLTA</sequence>
<keyword evidence="5" id="KW-0411">Iron-sulfur</keyword>
<evidence type="ECO:0000259" key="6">
    <source>
        <dbReference type="PROSITE" id="PS51379"/>
    </source>
</evidence>
<name>A0A2M8RU94_9PAST</name>
<protein>
    <submittedName>
        <fullName evidence="7">Ferredoxin-type protein NapF</fullName>
    </submittedName>
</protein>
<evidence type="ECO:0000256" key="5">
    <source>
        <dbReference type="ARBA" id="ARBA00023014"/>
    </source>
</evidence>
<dbReference type="PROSITE" id="PS00198">
    <property type="entry name" value="4FE4S_FER_1"/>
    <property type="match status" value="1"/>
</dbReference>
<dbReference type="InterPro" id="IPR004496">
    <property type="entry name" value="NapF"/>
</dbReference>
<dbReference type="Proteomes" id="UP000230282">
    <property type="component" value="Unassembled WGS sequence"/>
</dbReference>
<comment type="caution">
    <text evidence="7">The sequence shown here is derived from an EMBL/GenBank/DDBJ whole genome shotgun (WGS) entry which is preliminary data.</text>
</comment>
<evidence type="ECO:0000256" key="2">
    <source>
        <dbReference type="ARBA" id="ARBA00022723"/>
    </source>
</evidence>
<feature type="domain" description="4Fe-4S ferredoxin-type" evidence="6">
    <location>
        <begin position="81"/>
        <end position="110"/>
    </location>
</feature>
<evidence type="ECO:0000256" key="4">
    <source>
        <dbReference type="ARBA" id="ARBA00023004"/>
    </source>
</evidence>
<organism evidence="7 8">
    <name type="scientific">Caviibacterium pharyngocola</name>
    <dbReference type="NCBI Taxonomy" id="28159"/>
    <lineage>
        <taxon>Bacteria</taxon>
        <taxon>Pseudomonadati</taxon>
        <taxon>Pseudomonadota</taxon>
        <taxon>Gammaproteobacteria</taxon>
        <taxon>Pasteurellales</taxon>
        <taxon>Pasteurellaceae</taxon>
        <taxon>Caviibacterium</taxon>
    </lineage>
</organism>
<evidence type="ECO:0000256" key="3">
    <source>
        <dbReference type="ARBA" id="ARBA00022737"/>
    </source>
</evidence>
<dbReference type="OrthoDB" id="9808559at2"/>
<dbReference type="PROSITE" id="PS51379">
    <property type="entry name" value="4FE4S_FER_2"/>
    <property type="match status" value="3"/>
</dbReference>
<dbReference type="PANTHER" id="PTHR43122">
    <property type="entry name" value="FERREDOXIN SUBUNIT OF PYRUVATE:FLAVODOXIN OXIDOREDUCTASE-RELATED"/>
    <property type="match status" value="1"/>
</dbReference>
<dbReference type="InterPro" id="IPR017900">
    <property type="entry name" value="4Fe4S_Fe_S_CS"/>
</dbReference>
<evidence type="ECO:0000313" key="7">
    <source>
        <dbReference type="EMBL" id="PJG82454.1"/>
    </source>
</evidence>
<dbReference type="InterPro" id="IPR017896">
    <property type="entry name" value="4Fe4S_Fe-S-bd"/>
</dbReference>
<feature type="domain" description="4Fe-4S ferredoxin-type" evidence="6">
    <location>
        <begin position="145"/>
        <end position="174"/>
    </location>
</feature>
<feature type="domain" description="4Fe-4S ferredoxin-type" evidence="6">
    <location>
        <begin position="50"/>
        <end position="79"/>
    </location>
</feature>
<dbReference type="EMBL" id="PHGZ01000020">
    <property type="protein sequence ID" value="PJG82454.1"/>
    <property type="molecule type" value="Genomic_DNA"/>
</dbReference>
<dbReference type="GO" id="GO:0046872">
    <property type="term" value="F:metal ion binding"/>
    <property type="evidence" value="ECO:0007669"/>
    <property type="project" value="UniProtKB-KW"/>
</dbReference>
<dbReference type="AlphaFoldDB" id="A0A2M8RU94"/>